<gene>
    <name evidence="1" type="primary">clpS</name>
    <name evidence="4" type="ORF">HYN69_14620</name>
</gene>
<dbReference type="PANTHER" id="PTHR33473">
    <property type="entry name" value="ATP-DEPENDENT CLP PROTEASE ADAPTER PROTEIN CLPS1, CHLOROPLASTIC"/>
    <property type="match status" value="1"/>
</dbReference>
<feature type="region of interest" description="Disordered" evidence="2">
    <location>
        <begin position="1"/>
        <end position="27"/>
    </location>
</feature>
<protein>
    <recommendedName>
        <fullName evidence="1">ATP-dependent Clp protease adapter protein ClpS</fullName>
    </recommendedName>
</protein>
<dbReference type="KEGG" id="geh:HYN69_14620"/>
<reference evidence="4 5" key="1">
    <citation type="submission" date="2018-04" db="EMBL/GenBank/DDBJ databases">
        <title>Genome sequencing of Gemmobacter.</title>
        <authorList>
            <person name="Yi H."/>
            <person name="Baek M.-G."/>
        </authorList>
    </citation>
    <scope>NUCLEOTIDE SEQUENCE [LARGE SCALE GENOMIC DNA]</scope>
    <source>
        <strain evidence="4 5">HYN0069</strain>
    </source>
</reference>
<dbReference type="HAMAP" id="MF_00302">
    <property type="entry name" value="ClpS"/>
    <property type="match status" value="1"/>
</dbReference>
<comment type="function">
    <text evidence="1">Involved in the modulation of the specificity of the ClpAP-mediated ATP-dependent protein degradation.</text>
</comment>
<comment type="similarity">
    <text evidence="1">Belongs to the ClpS family.</text>
</comment>
<dbReference type="AlphaFoldDB" id="A0A2S0UP43"/>
<dbReference type="InterPro" id="IPR022935">
    <property type="entry name" value="ClpS"/>
</dbReference>
<name>A0A2S0UP43_9RHOB</name>
<dbReference type="Proteomes" id="UP000244496">
    <property type="component" value="Chromosome"/>
</dbReference>
<dbReference type="GO" id="GO:0006508">
    <property type="term" value="P:proteolysis"/>
    <property type="evidence" value="ECO:0007669"/>
    <property type="project" value="UniProtKB-UniRule"/>
</dbReference>
<dbReference type="GO" id="GO:0008233">
    <property type="term" value="F:peptidase activity"/>
    <property type="evidence" value="ECO:0007669"/>
    <property type="project" value="UniProtKB-KW"/>
</dbReference>
<dbReference type="InterPro" id="IPR003769">
    <property type="entry name" value="ClpS_core"/>
</dbReference>
<keyword evidence="5" id="KW-1185">Reference proteome</keyword>
<proteinExistence type="inferred from homology"/>
<evidence type="ECO:0000256" key="1">
    <source>
        <dbReference type="HAMAP-Rule" id="MF_00302"/>
    </source>
</evidence>
<evidence type="ECO:0000313" key="4">
    <source>
        <dbReference type="EMBL" id="AWB49567.1"/>
    </source>
</evidence>
<dbReference type="Gene3D" id="3.30.1390.10">
    <property type="match status" value="1"/>
</dbReference>
<comment type="subunit">
    <text evidence="1">Binds to the N-terminal domain of the chaperone ClpA.</text>
</comment>
<evidence type="ECO:0000256" key="2">
    <source>
        <dbReference type="SAM" id="MobiDB-lite"/>
    </source>
</evidence>
<sequence>MRMAGTPEGPGNPGNDASVLTKTKSKTQRPPMYKVMLLNDDYTPMEFVVHVLERFFGMTHAQAFDIMLTVHKKGLAVVGVFSFEVAETKVAQVMDFARRHQHPLQCTMEKE</sequence>
<evidence type="ECO:0000313" key="5">
    <source>
        <dbReference type="Proteomes" id="UP000244496"/>
    </source>
</evidence>
<dbReference type="SUPFAM" id="SSF54736">
    <property type="entry name" value="ClpS-like"/>
    <property type="match status" value="1"/>
</dbReference>
<dbReference type="NCBIfam" id="NF000669">
    <property type="entry name" value="PRK00033.1-2"/>
    <property type="match status" value="1"/>
</dbReference>
<dbReference type="Pfam" id="PF02617">
    <property type="entry name" value="ClpS"/>
    <property type="match status" value="1"/>
</dbReference>
<dbReference type="PANTHER" id="PTHR33473:SF19">
    <property type="entry name" value="ATP-DEPENDENT CLP PROTEASE ADAPTER PROTEIN CLPS"/>
    <property type="match status" value="1"/>
</dbReference>
<evidence type="ECO:0000259" key="3">
    <source>
        <dbReference type="Pfam" id="PF02617"/>
    </source>
</evidence>
<dbReference type="FunFam" id="3.30.1390.10:FF:000002">
    <property type="entry name" value="ATP-dependent Clp protease adapter protein ClpS"/>
    <property type="match status" value="1"/>
</dbReference>
<dbReference type="GO" id="GO:0030163">
    <property type="term" value="P:protein catabolic process"/>
    <property type="evidence" value="ECO:0007669"/>
    <property type="project" value="InterPro"/>
</dbReference>
<feature type="domain" description="Adaptor protein ClpS core" evidence="3">
    <location>
        <begin position="29"/>
        <end position="107"/>
    </location>
</feature>
<dbReference type="InterPro" id="IPR014719">
    <property type="entry name" value="Ribosomal_bL12_C/ClpS-like"/>
</dbReference>
<keyword evidence="4" id="KW-0645">Protease</keyword>
<dbReference type="EMBL" id="CP028918">
    <property type="protein sequence ID" value="AWB49567.1"/>
    <property type="molecule type" value="Genomic_DNA"/>
</dbReference>
<keyword evidence="4" id="KW-0378">Hydrolase</keyword>
<accession>A0A2S0UP43</accession>
<dbReference type="NCBIfam" id="NF000672">
    <property type="entry name" value="PRK00033.1-5"/>
    <property type="match status" value="1"/>
</dbReference>
<organism evidence="4 5">
    <name type="scientific">Paragemmobacter aquarius</name>
    <dbReference type="NCBI Taxonomy" id="2169400"/>
    <lineage>
        <taxon>Bacteria</taxon>
        <taxon>Pseudomonadati</taxon>
        <taxon>Pseudomonadota</taxon>
        <taxon>Alphaproteobacteria</taxon>
        <taxon>Rhodobacterales</taxon>
        <taxon>Paracoccaceae</taxon>
        <taxon>Paragemmobacter</taxon>
    </lineage>
</organism>
<dbReference type="OrthoDB" id="9796121at2"/>